<dbReference type="OrthoDB" id="3748906at2"/>
<accession>A0A0U3SXI6</accession>
<keyword evidence="1" id="KW-0472">Membrane</keyword>
<name>A0A0U3SXI6_9ACTN</name>
<reference evidence="2 3" key="1">
    <citation type="journal article" date="1991" name="Int. J. Syst. Bacteriol.">
        <title>Description of the erythromycin-producing bacterium Arthrobacter sp. strain NRRL B-3381 as Aeromicrobium erythreum gen. nov., sp. nov.</title>
        <authorList>
            <person name="Miller E.S."/>
            <person name="Woese C.R."/>
            <person name="Brenner S."/>
        </authorList>
    </citation>
    <scope>NUCLEOTIDE SEQUENCE [LARGE SCALE GENOMIC DNA]</scope>
    <source>
        <strain evidence="2 3">AR18</strain>
    </source>
</reference>
<dbReference type="Proteomes" id="UP000067689">
    <property type="component" value="Chromosome"/>
</dbReference>
<gene>
    <name evidence="2" type="ORF">AERYTH_00175</name>
</gene>
<dbReference type="Pfam" id="PF12277">
    <property type="entry name" value="DUF3618"/>
    <property type="match status" value="1"/>
</dbReference>
<organism evidence="2 3">
    <name type="scientific">Aeromicrobium erythreum</name>
    <dbReference type="NCBI Taxonomy" id="2041"/>
    <lineage>
        <taxon>Bacteria</taxon>
        <taxon>Bacillati</taxon>
        <taxon>Actinomycetota</taxon>
        <taxon>Actinomycetes</taxon>
        <taxon>Propionibacteriales</taxon>
        <taxon>Nocardioidaceae</taxon>
        <taxon>Aeromicrobium</taxon>
    </lineage>
</organism>
<keyword evidence="1" id="KW-0812">Transmembrane</keyword>
<evidence type="ECO:0000313" key="2">
    <source>
        <dbReference type="EMBL" id="ALX03224.1"/>
    </source>
</evidence>
<dbReference type="KEGG" id="aer:AERYTH_00175"/>
<dbReference type="AlphaFoldDB" id="A0A0U3SXI6"/>
<dbReference type="RefSeq" id="WP_067853038.1">
    <property type="nucleotide sequence ID" value="NZ_CP011502.1"/>
</dbReference>
<evidence type="ECO:0008006" key="4">
    <source>
        <dbReference type="Google" id="ProtNLM"/>
    </source>
</evidence>
<sequence length="67" mass="7022">MSDRARLEAEIDATREHLAETVDALGDKLDVKGRAQEAVAEADKGRIAILVGAAVAAVVGIVLLRRG</sequence>
<keyword evidence="3" id="KW-1185">Reference proteome</keyword>
<dbReference type="InterPro" id="IPR022062">
    <property type="entry name" value="DUF3618"/>
</dbReference>
<evidence type="ECO:0000256" key="1">
    <source>
        <dbReference type="SAM" id="Phobius"/>
    </source>
</evidence>
<feature type="transmembrane region" description="Helical" evidence="1">
    <location>
        <begin position="47"/>
        <end position="64"/>
    </location>
</feature>
<evidence type="ECO:0000313" key="3">
    <source>
        <dbReference type="Proteomes" id="UP000067689"/>
    </source>
</evidence>
<keyword evidence="1" id="KW-1133">Transmembrane helix</keyword>
<dbReference type="STRING" id="2041.AERYTH_00175"/>
<dbReference type="EMBL" id="CP011502">
    <property type="protein sequence ID" value="ALX03224.1"/>
    <property type="molecule type" value="Genomic_DNA"/>
</dbReference>
<proteinExistence type="predicted"/>
<protein>
    <recommendedName>
        <fullName evidence="4">DUF3618 domain-containing protein</fullName>
    </recommendedName>
</protein>
<dbReference type="PATRIC" id="fig|2041.4.peg.34"/>